<dbReference type="RefSeq" id="XP_011397845.1">
    <property type="nucleotide sequence ID" value="XM_011399543.1"/>
</dbReference>
<evidence type="ECO:0000313" key="2">
    <source>
        <dbReference type="EMBL" id="KFM24957.1"/>
    </source>
</evidence>
<sequence>MATGLPIQCQGTGEASGRALCHHLGVRHKRQLTWVQGAGPRVIGGVGSFAATLYETTVCREECVVQGVRSRHSSRHCKCEPGSTVGDAPSDGSKAWRGRGGIRGW</sequence>
<dbReference type="Proteomes" id="UP000028924">
    <property type="component" value="Unassembled WGS sequence"/>
</dbReference>
<gene>
    <name evidence="2" type="ORF">F751_1836</name>
</gene>
<dbReference type="AlphaFoldDB" id="A0A087SGV3"/>
<dbReference type="EMBL" id="KL662111">
    <property type="protein sequence ID" value="KFM24957.1"/>
    <property type="molecule type" value="Genomic_DNA"/>
</dbReference>
<feature type="region of interest" description="Disordered" evidence="1">
    <location>
        <begin position="79"/>
        <end position="105"/>
    </location>
</feature>
<proteinExistence type="predicted"/>
<accession>A0A087SGV3</accession>
<reference evidence="2 3" key="1">
    <citation type="journal article" date="2014" name="BMC Genomics">
        <title>Oil accumulation mechanisms of the oleaginous microalga Chlorella protothecoides revealed through its genome, transcriptomes, and proteomes.</title>
        <authorList>
            <person name="Gao C."/>
            <person name="Wang Y."/>
            <person name="Shen Y."/>
            <person name="Yan D."/>
            <person name="He X."/>
            <person name="Dai J."/>
            <person name="Wu Q."/>
        </authorList>
    </citation>
    <scope>NUCLEOTIDE SEQUENCE [LARGE SCALE GENOMIC DNA]</scope>
    <source>
        <strain evidence="2 3">0710</strain>
    </source>
</reference>
<evidence type="ECO:0000313" key="3">
    <source>
        <dbReference type="Proteomes" id="UP000028924"/>
    </source>
</evidence>
<evidence type="ECO:0000256" key="1">
    <source>
        <dbReference type="SAM" id="MobiDB-lite"/>
    </source>
</evidence>
<protein>
    <submittedName>
        <fullName evidence="2">Uncharacterized protein</fullName>
    </submittedName>
</protein>
<dbReference type="KEGG" id="apro:F751_1836"/>
<name>A0A087SGV3_AUXPR</name>
<organism evidence="2 3">
    <name type="scientific">Auxenochlorella protothecoides</name>
    <name type="common">Green microalga</name>
    <name type="synonym">Chlorella protothecoides</name>
    <dbReference type="NCBI Taxonomy" id="3075"/>
    <lineage>
        <taxon>Eukaryota</taxon>
        <taxon>Viridiplantae</taxon>
        <taxon>Chlorophyta</taxon>
        <taxon>core chlorophytes</taxon>
        <taxon>Trebouxiophyceae</taxon>
        <taxon>Chlorellales</taxon>
        <taxon>Chlorellaceae</taxon>
        <taxon>Auxenochlorella</taxon>
    </lineage>
</organism>
<dbReference type="GeneID" id="23613227"/>
<keyword evidence="3" id="KW-1185">Reference proteome</keyword>